<dbReference type="PANTHER" id="PTHR40460">
    <property type="entry name" value="CHROMOSOME 1, WHOLE GENOME SHOTGUN SEQUENCE"/>
    <property type="match status" value="1"/>
</dbReference>
<keyword evidence="3" id="KW-1185">Reference proteome</keyword>
<evidence type="ECO:0000313" key="3">
    <source>
        <dbReference type="Proteomes" id="UP000756132"/>
    </source>
</evidence>
<dbReference type="EMBL" id="CP090163">
    <property type="protein sequence ID" value="UJO12174.1"/>
    <property type="molecule type" value="Genomic_DNA"/>
</dbReference>
<dbReference type="KEGG" id="ffu:CLAFUR5_01757"/>
<name>A0A9Q8L7I8_PASFU</name>
<dbReference type="GeneID" id="71981635"/>
<dbReference type="PANTHER" id="PTHR40460:SF1">
    <property type="entry name" value="CSBD-LIKE DOMAIN-CONTAINING PROTEIN"/>
    <property type="match status" value="1"/>
</dbReference>
<dbReference type="SUPFAM" id="SSF69047">
    <property type="entry name" value="Hypothetical protein YjbJ"/>
    <property type="match status" value="1"/>
</dbReference>
<dbReference type="Proteomes" id="UP000756132">
    <property type="component" value="Chromosome 1"/>
</dbReference>
<reference evidence="2" key="1">
    <citation type="submission" date="2021-12" db="EMBL/GenBank/DDBJ databases">
        <authorList>
            <person name="Zaccaron A."/>
            <person name="Stergiopoulos I."/>
        </authorList>
    </citation>
    <scope>NUCLEOTIDE SEQUENCE</scope>
    <source>
        <strain evidence="2">Race5_Kim</strain>
    </source>
</reference>
<accession>A0A9Q8L7I8</accession>
<feature type="compositionally biased region" description="Basic and acidic residues" evidence="1">
    <location>
        <begin position="35"/>
        <end position="50"/>
    </location>
</feature>
<feature type="region of interest" description="Disordered" evidence="1">
    <location>
        <begin position="25"/>
        <end position="171"/>
    </location>
</feature>
<protein>
    <recommendedName>
        <fullName evidence="4">CsbD-like domain-containing protein</fullName>
    </recommendedName>
</protein>
<sequence length="171" mass="17598">MSDKETSTLQSYVDKASGAAQSVLGSLTGSQADVKQGEQKKDIGDARKDVSNAGTTVGGVSVSSSGVAANDPDRQAGSWNQTIGSGKEFVGGALGMDDLKREGQQQNAEGKGQESKGQLNDLGSGVADRVQGTVGGAVAGLTGNRTEQAKYEQQHDQGKTLQRGVENELNK</sequence>
<dbReference type="OrthoDB" id="5309565at2759"/>
<dbReference type="InterPro" id="IPR036629">
    <property type="entry name" value="YjbJ_sf"/>
</dbReference>
<dbReference type="AlphaFoldDB" id="A0A9Q8L7I8"/>
<gene>
    <name evidence="2" type="ORF">CLAFUR5_01757</name>
</gene>
<dbReference type="OMA" id="NTGDQAK"/>
<evidence type="ECO:0000256" key="1">
    <source>
        <dbReference type="SAM" id="MobiDB-lite"/>
    </source>
</evidence>
<evidence type="ECO:0008006" key="4">
    <source>
        <dbReference type="Google" id="ProtNLM"/>
    </source>
</evidence>
<proteinExistence type="predicted"/>
<evidence type="ECO:0000313" key="2">
    <source>
        <dbReference type="EMBL" id="UJO12174.1"/>
    </source>
</evidence>
<reference evidence="2" key="2">
    <citation type="journal article" date="2022" name="Microb. Genom.">
        <title>A chromosome-scale genome assembly of the tomato pathogen Cladosporium fulvum reveals a compartmentalized genome architecture and the presence of a dispensable chromosome.</title>
        <authorList>
            <person name="Zaccaron A.Z."/>
            <person name="Chen L.H."/>
            <person name="Samaras A."/>
            <person name="Stergiopoulos I."/>
        </authorList>
    </citation>
    <scope>NUCLEOTIDE SEQUENCE</scope>
    <source>
        <strain evidence="2">Race5_Kim</strain>
    </source>
</reference>
<feature type="compositionally biased region" description="Low complexity" evidence="1">
    <location>
        <begin position="51"/>
        <end position="70"/>
    </location>
</feature>
<organism evidence="2 3">
    <name type="scientific">Passalora fulva</name>
    <name type="common">Tomato leaf mold</name>
    <name type="synonym">Cladosporium fulvum</name>
    <dbReference type="NCBI Taxonomy" id="5499"/>
    <lineage>
        <taxon>Eukaryota</taxon>
        <taxon>Fungi</taxon>
        <taxon>Dikarya</taxon>
        <taxon>Ascomycota</taxon>
        <taxon>Pezizomycotina</taxon>
        <taxon>Dothideomycetes</taxon>
        <taxon>Dothideomycetidae</taxon>
        <taxon>Mycosphaerellales</taxon>
        <taxon>Mycosphaerellaceae</taxon>
        <taxon>Fulvia</taxon>
    </lineage>
</organism>
<feature type="compositionally biased region" description="Basic and acidic residues" evidence="1">
    <location>
        <begin position="147"/>
        <end position="158"/>
    </location>
</feature>
<dbReference type="RefSeq" id="XP_047756540.1">
    <property type="nucleotide sequence ID" value="XM_047900905.1"/>
</dbReference>